<evidence type="ECO:0000256" key="4">
    <source>
        <dbReference type="PIRNR" id="PIRNR010044"/>
    </source>
</evidence>
<gene>
    <name evidence="5" type="ORF">PEVE_00036072</name>
</gene>
<evidence type="ECO:0000313" key="6">
    <source>
        <dbReference type="Proteomes" id="UP001159427"/>
    </source>
</evidence>
<comment type="function">
    <text evidence="4">Chaperone protein which promotes assembly of the 20S proteasome as part of a heterodimer with PSMG1.</text>
</comment>
<comment type="caution">
    <text evidence="5">The sequence shown here is derived from an EMBL/GenBank/DDBJ whole genome shotgun (WGS) entry which is preliminary data.</text>
</comment>
<proteinExistence type="inferred from homology"/>
<sequence>MGRLLQFVTHGAVLVRFARKSSAIKVTQNRSYIPAVSIGNVGQLTMDLITSSLSPNCYHIGYLHDPCILPVVGNDALVESSSSSGKLNVSAEVYKNDDHKLVLLQLRAPLVKGCQAKFCKKVVTWVNECHFKQVLVLSSVNATERVDSQIEGSPLRYLLSPSAKTLIPLFNELSWKELEKRAKFPDANEESTKEEEFFLPGGGFTKKLYEECCRENISLAVVLTFCSEGDNISDAVNLFLFVNEWLSLVPRKEVTLK</sequence>
<name>A0ABN8LSP9_9CNID</name>
<keyword evidence="2 4" id="KW-0143">Chaperone</keyword>
<keyword evidence="6" id="KW-1185">Reference proteome</keyword>
<evidence type="ECO:0000256" key="1">
    <source>
        <dbReference type="ARBA" id="ARBA00019186"/>
    </source>
</evidence>
<organism evidence="5 6">
    <name type="scientific">Porites evermanni</name>
    <dbReference type="NCBI Taxonomy" id="104178"/>
    <lineage>
        <taxon>Eukaryota</taxon>
        <taxon>Metazoa</taxon>
        <taxon>Cnidaria</taxon>
        <taxon>Anthozoa</taxon>
        <taxon>Hexacorallia</taxon>
        <taxon>Scleractinia</taxon>
        <taxon>Fungiina</taxon>
        <taxon>Poritidae</taxon>
        <taxon>Porites</taxon>
    </lineage>
</organism>
<evidence type="ECO:0000256" key="2">
    <source>
        <dbReference type="ARBA" id="ARBA00023186"/>
    </source>
</evidence>
<dbReference type="PANTHER" id="PTHR12970:SF1">
    <property type="entry name" value="PROTEASOME ASSEMBLY CHAPERONE 2"/>
    <property type="match status" value="1"/>
</dbReference>
<dbReference type="PIRSF" id="PIRSF010044">
    <property type="entry name" value="UCP010044"/>
    <property type="match status" value="1"/>
</dbReference>
<dbReference type="EMBL" id="CALNXI010000057">
    <property type="protein sequence ID" value="CAH3017175.1"/>
    <property type="molecule type" value="Genomic_DNA"/>
</dbReference>
<evidence type="ECO:0000256" key="3">
    <source>
        <dbReference type="ARBA" id="ARBA00025745"/>
    </source>
</evidence>
<accession>A0ABN8LSP9</accession>
<dbReference type="Proteomes" id="UP001159427">
    <property type="component" value="Unassembled WGS sequence"/>
</dbReference>
<dbReference type="Gene3D" id="3.40.50.10900">
    <property type="entry name" value="PAC-like subunit"/>
    <property type="match status" value="2"/>
</dbReference>
<dbReference type="InterPro" id="IPR019151">
    <property type="entry name" value="Proteasome_assmbl_chaperone_2"/>
</dbReference>
<reference evidence="5 6" key="1">
    <citation type="submission" date="2022-05" db="EMBL/GenBank/DDBJ databases">
        <authorList>
            <consortium name="Genoscope - CEA"/>
            <person name="William W."/>
        </authorList>
    </citation>
    <scope>NUCLEOTIDE SEQUENCE [LARGE SCALE GENOMIC DNA]</scope>
</reference>
<comment type="subunit">
    <text evidence="4">Forms a heterodimer with PSMG1.</text>
</comment>
<protein>
    <recommendedName>
        <fullName evidence="1 4">Proteasome assembly chaperone 2</fullName>
    </recommendedName>
</protein>
<dbReference type="InterPro" id="IPR016562">
    <property type="entry name" value="Proteasome_assmbl_chp_2_euk"/>
</dbReference>
<dbReference type="InterPro" id="IPR038389">
    <property type="entry name" value="PSMG2_sf"/>
</dbReference>
<comment type="similarity">
    <text evidence="3 4">Belongs to the PSMG2 family.</text>
</comment>
<dbReference type="PANTHER" id="PTHR12970">
    <property type="entry name" value="PROTEASOME ASSEMBLY CHAPERONE 2"/>
    <property type="match status" value="1"/>
</dbReference>
<dbReference type="Pfam" id="PF09754">
    <property type="entry name" value="PAC2"/>
    <property type="match status" value="1"/>
</dbReference>
<evidence type="ECO:0000313" key="5">
    <source>
        <dbReference type="EMBL" id="CAH3017175.1"/>
    </source>
</evidence>